<dbReference type="PANTHER" id="PTHR42943">
    <property type="entry name" value="GLUTATHIONE S-TRANSFERASE KAPPA"/>
    <property type="match status" value="1"/>
</dbReference>
<dbReference type="GO" id="GO:0004602">
    <property type="term" value="F:glutathione peroxidase activity"/>
    <property type="evidence" value="ECO:0007669"/>
    <property type="project" value="TreeGrafter"/>
</dbReference>
<feature type="active site" description="Nucleophile" evidence="2">
    <location>
        <position position="12"/>
    </location>
</feature>
<dbReference type="PANTHER" id="PTHR42943:SF2">
    <property type="entry name" value="GLUTATHIONE S-TRANSFERASE KAPPA 1"/>
    <property type="match status" value="1"/>
</dbReference>
<gene>
    <name evidence="4" type="ORF">DI533_09160</name>
</gene>
<dbReference type="Proteomes" id="UP000248975">
    <property type="component" value="Unassembled WGS sequence"/>
</dbReference>
<evidence type="ECO:0000256" key="2">
    <source>
        <dbReference type="PIRSR" id="PIRSR006386-1"/>
    </source>
</evidence>
<evidence type="ECO:0000313" key="4">
    <source>
        <dbReference type="EMBL" id="PZR00688.1"/>
    </source>
</evidence>
<dbReference type="GO" id="GO:0018845">
    <property type="term" value="F:2-hydroxychromene-2-carboxylate isomerase activity"/>
    <property type="evidence" value="ECO:0007669"/>
    <property type="project" value="UniProtKB-UniRule"/>
</dbReference>
<comment type="caution">
    <text evidence="4">The sequence shown here is derived from an EMBL/GenBank/DDBJ whole genome shotgun (WGS) entry which is preliminary data.</text>
</comment>
<dbReference type="Gene3D" id="3.40.30.10">
    <property type="entry name" value="Glutaredoxin"/>
    <property type="match status" value="1"/>
</dbReference>
<dbReference type="PIRSF" id="PIRSF006386">
    <property type="entry name" value="HCCAis_GSTk"/>
    <property type="match status" value="1"/>
</dbReference>
<sequence>MPKIDYFFAPYSSFSYLAGQRLEAIAARHDAQITYKPVDLVSLYPRTGGKPVAERHESRRAYRLQDLRRQAKRLGMPINLQPAFGQVNGAPAAYAIISAQRAGGGDLPGLVHGYLRAVWAEERNIADPEVVEDILAEHGFDRQIADRGMLAAAEIYANNLEEAAARGVFGAPFYIVDEERFWGQDRLDDLDLYLSGKL</sequence>
<protein>
    <recommendedName>
        <fullName evidence="1">2-hydroxychromene-2-carboxylate isomerase</fullName>
        <ecNumber evidence="1">5.99.1.4</ecNumber>
    </recommendedName>
</protein>
<dbReference type="GO" id="GO:0004364">
    <property type="term" value="F:glutathione transferase activity"/>
    <property type="evidence" value="ECO:0007669"/>
    <property type="project" value="TreeGrafter"/>
</dbReference>
<comment type="similarity">
    <text evidence="1">Belongs to the GST superfamily. NadH family.</text>
</comment>
<dbReference type="EC" id="5.99.1.4" evidence="1"/>
<name>A0A2W5TX19_CERSP</name>
<keyword evidence="1 4" id="KW-0413">Isomerase</keyword>
<dbReference type="InterPro" id="IPR014440">
    <property type="entry name" value="HCCAis_GSTk"/>
</dbReference>
<comment type="catalytic activity">
    <reaction evidence="1">
        <text>2-hydroxychromene-2-carboxylate = (3E)-4-(2-hydroxyphenyl)-2-oxobut-3-enoate</text>
        <dbReference type="Rhea" id="RHEA:27401"/>
        <dbReference type="ChEBI" id="CHEBI:59350"/>
        <dbReference type="ChEBI" id="CHEBI:59353"/>
        <dbReference type="EC" id="5.99.1.4"/>
    </reaction>
</comment>
<evidence type="ECO:0000313" key="5">
    <source>
        <dbReference type="Proteomes" id="UP000248975"/>
    </source>
</evidence>
<dbReference type="InterPro" id="IPR044087">
    <property type="entry name" value="NahD-like"/>
</dbReference>
<dbReference type="GO" id="GO:0006749">
    <property type="term" value="P:glutathione metabolic process"/>
    <property type="evidence" value="ECO:0007669"/>
    <property type="project" value="TreeGrafter"/>
</dbReference>
<evidence type="ECO:0000259" key="3">
    <source>
        <dbReference type="Pfam" id="PF01323"/>
    </source>
</evidence>
<organism evidence="4 5">
    <name type="scientific">Cereibacter sphaeroides</name>
    <name type="common">Rhodobacter sphaeroides</name>
    <dbReference type="NCBI Taxonomy" id="1063"/>
    <lineage>
        <taxon>Bacteria</taxon>
        <taxon>Pseudomonadati</taxon>
        <taxon>Pseudomonadota</taxon>
        <taxon>Alphaproteobacteria</taxon>
        <taxon>Rhodobacterales</taxon>
        <taxon>Paracoccaceae</taxon>
        <taxon>Cereibacter</taxon>
    </lineage>
</organism>
<dbReference type="GO" id="GO:1901170">
    <property type="term" value="P:naphthalene catabolic process"/>
    <property type="evidence" value="ECO:0007669"/>
    <property type="project" value="InterPro"/>
</dbReference>
<dbReference type="InterPro" id="IPR036249">
    <property type="entry name" value="Thioredoxin-like_sf"/>
</dbReference>
<dbReference type="EMBL" id="QFQS01000001">
    <property type="protein sequence ID" value="PZR00688.1"/>
    <property type="molecule type" value="Genomic_DNA"/>
</dbReference>
<feature type="domain" description="DSBA-like thioredoxin" evidence="3">
    <location>
        <begin position="4"/>
        <end position="194"/>
    </location>
</feature>
<dbReference type="AlphaFoldDB" id="A0A2W5TX19"/>
<dbReference type="InterPro" id="IPR051924">
    <property type="entry name" value="GST_Kappa/NadH"/>
</dbReference>
<dbReference type="InterPro" id="IPR001853">
    <property type="entry name" value="DSBA-like_thioredoxin_dom"/>
</dbReference>
<dbReference type="SUPFAM" id="SSF52833">
    <property type="entry name" value="Thioredoxin-like"/>
    <property type="match status" value="1"/>
</dbReference>
<dbReference type="CDD" id="cd03022">
    <property type="entry name" value="DsbA_HCCA_Iso"/>
    <property type="match status" value="1"/>
</dbReference>
<evidence type="ECO:0000256" key="1">
    <source>
        <dbReference type="PIRNR" id="PIRNR006386"/>
    </source>
</evidence>
<dbReference type="Pfam" id="PF01323">
    <property type="entry name" value="DSBA"/>
    <property type="match status" value="1"/>
</dbReference>
<reference evidence="4 5" key="1">
    <citation type="submission" date="2017-08" db="EMBL/GenBank/DDBJ databases">
        <title>Infants hospitalized years apart are colonized by the same room-sourced microbial strains.</title>
        <authorList>
            <person name="Brooks B."/>
            <person name="Olm M.R."/>
            <person name="Firek B.A."/>
            <person name="Baker R."/>
            <person name="Thomas B.C."/>
            <person name="Morowitz M.J."/>
            <person name="Banfield J.F."/>
        </authorList>
    </citation>
    <scope>NUCLEOTIDE SEQUENCE [LARGE SCALE GENOMIC DNA]</scope>
    <source>
        <strain evidence="4">S2_003_000_R2_11</strain>
    </source>
</reference>
<proteinExistence type="inferred from homology"/>
<accession>A0A2W5TX19</accession>